<keyword evidence="5" id="KW-1185">Reference proteome</keyword>
<accession>A0ABM1MCT7</accession>
<dbReference type="PRINTS" id="PR00722">
    <property type="entry name" value="CHYMOTRYPSIN"/>
</dbReference>
<gene>
    <name evidence="6" type="primary">LOC108559569</name>
</gene>
<evidence type="ECO:0000259" key="4">
    <source>
        <dbReference type="PROSITE" id="PS50240"/>
    </source>
</evidence>
<evidence type="ECO:0000313" key="5">
    <source>
        <dbReference type="Proteomes" id="UP000695000"/>
    </source>
</evidence>
<dbReference type="InterPro" id="IPR001254">
    <property type="entry name" value="Trypsin_dom"/>
</dbReference>
<feature type="domain" description="Peptidase S1" evidence="4">
    <location>
        <begin position="121"/>
        <end position="366"/>
    </location>
</feature>
<dbReference type="SUPFAM" id="SSF50494">
    <property type="entry name" value="Trypsin-like serine proteases"/>
    <property type="match status" value="1"/>
</dbReference>
<evidence type="ECO:0000313" key="6">
    <source>
        <dbReference type="RefSeq" id="XP_017772387.1"/>
    </source>
</evidence>
<comment type="similarity">
    <text evidence="2">Belongs to the peptidase S1 family. CLIP subfamily.</text>
</comment>
<feature type="signal peptide" evidence="3">
    <location>
        <begin position="1"/>
        <end position="17"/>
    </location>
</feature>
<dbReference type="Gene3D" id="2.40.10.10">
    <property type="entry name" value="Trypsin-like serine proteases"/>
    <property type="match status" value="2"/>
</dbReference>
<dbReference type="Pfam" id="PF00089">
    <property type="entry name" value="Trypsin"/>
    <property type="match status" value="1"/>
</dbReference>
<dbReference type="InterPro" id="IPR018114">
    <property type="entry name" value="TRYPSIN_HIS"/>
</dbReference>
<evidence type="ECO:0000256" key="1">
    <source>
        <dbReference type="ARBA" id="ARBA00023157"/>
    </source>
</evidence>
<dbReference type="InterPro" id="IPR051487">
    <property type="entry name" value="Ser/Thr_Proteases_Immune/Dev"/>
</dbReference>
<dbReference type="InterPro" id="IPR001314">
    <property type="entry name" value="Peptidase_S1A"/>
</dbReference>
<dbReference type="Proteomes" id="UP000695000">
    <property type="component" value="Unplaced"/>
</dbReference>
<name>A0ABM1MCT7_NICVS</name>
<dbReference type="CDD" id="cd00190">
    <property type="entry name" value="Tryp_SPc"/>
    <property type="match status" value="1"/>
</dbReference>
<dbReference type="PROSITE" id="PS50240">
    <property type="entry name" value="TRYPSIN_DOM"/>
    <property type="match status" value="1"/>
</dbReference>
<dbReference type="GeneID" id="108559569"/>
<evidence type="ECO:0000256" key="2">
    <source>
        <dbReference type="ARBA" id="ARBA00024195"/>
    </source>
</evidence>
<dbReference type="SMART" id="SM00020">
    <property type="entry name" value="Tryp_SPc"/>
    <property type="match status" value="1"/>
</dbReference>
<sequence>MFIRALVSLVMVSLVTGQLTAGDTCFHERLQKSGVCMLPEQCLDALEDLMQAKRPQLCSYGINSPIVCCPIPKKDAIGDKSANKCADYAKLVYITYETPLLSISNRNLTRDECGIKSNPLMVRGNDAFVKELPHMVAIGYEDAVGRKVFECSGSLISDQFVLTAAHCLHTRQFGDAKYARFGDLDLKDTNDGAYPQEYRVEERIAHPDYKSPSRYHDLALLKLERAVLFNAYVRPICLNSRRVIESEKAIFSGWGIGYGNEKNRLRRFTTSLMSTEDCQKRYPDTRKLYRSGITDDWQFCATSRSDQTGLCNAHAGGPLQVHNEEQYCMYSLIGVTSLGNICGSANLPGVYTRVSHYLDWIEKTVWP</sequence>
<dbReference type="RefSeq" id="XP_017772387.1">
    <property type="nucleotide sequence ID" value="XM_017916898.1"/>
</dbReference>
<organism evidence="5 6">
    <name type="scientific">Nicrophorus vespilloides</name>
    <name type="common">Boreal carrion beetle</name>
    <dbReference type="NCBI Taxonomy" id="110193"/>
    <lineage>
        <taxon>Eukaryota</taxon>
        <taxon>Metazoa</taxon>
        <taxon>Ecdysozoa</taxon>
        <taxon>Arthropoda</taxon>
        <taxon>Hexapoda</taxon>
        <taxon>Insecta</taxon>
        <taxon>Pterygota</taxon>
        <taxon>Neoptera</taxon>
        <taxon>Endopterygota</taxon>
        <taxon>Coleoptera</taxon>
        <taxon>Polyphaga</taxon>
        <taxon>Staphyliniformia</taxon>
        <taxon>Silphidae</taxon>
        <taxon>Nicrophorinae</taxon>
        <taxon>Nicrophorus</taxon>
    </lineage>
</organism>
<dbReference type="PANTHER" id="PTHR24256">
    <property type="entry name" value="TRYPTASE-RELATED"/>
    <property type="match status" value="1"/>
</dbReference>
<protein>
    <submittedName>
        <fullName evidence="6">Serine protease snake-like</fullName>
    </submittedName>
</protein>
<dbReference type="InterPro" id="IPR009003">
    <property type="entry name" value="Peptidase_S1_PA"/>
</dbReference>
<dbReference type="InterPro" id="IPR043504">
    <property type="entry name" value="Peptidase_S1_PA_chymotrypsin"/>
</dbReference>
<keyword evidence="3" id="KW-0732">Signal</keyword>
<feature type="chain" id="PRO_5045428583" evidence="3">
    <location>
        <begin position="18"/>
        <end position="367"/>
    </location>
</feature>
<keyword evidence="1" id="KW-1015">Disulfide bond</keyword>
<evidence type="ECO:0000256" key="3">
    <source>
        <dbReference type="SAM" id="SignalP"/>
    </source>
</evidence>
<dbReference type="PROSITE" id="PS00134">
    <property type="entry name" value="TRYPSIN_HIS"/>
    <property type="match status" value="1"/>
</dbReference>
<reference evidence="6" key="1">
    <citation type="submission" date="2025-08" db="UniProtKB">
        <authorList>
            <consortium name="RefSeq"/>
        </authorList>
    </citation>
    <scope>IDENTIFICATION</scope>
    <source>
        <tissue evidence="6">Whole Larva</tissue>
    </source>
</reference>
<proteinExistence type="inferred from homology"/>